<evidence type="ECO:0000256" key="1">
    <source>
        <dbReference type="ARBA" id="ARBA00004651"/>
    </source>
</evidence>
<dbReference type="GO" id="GO:0005886">
    <property type="term" value="C:plasma membrane"/>
    <property type="evidence" value="ECO:0007669"/>
    <property type="project" value="UniProtKB-SubCell"/>
</dbReference>
<proteinExistence type="inferred from homology"/>
<dbReference type="KEGG" id="amog:QRX60_23235"/>
<accession>A0A9Y2K133</accession>
<feature type="transmembrane region" description="Helical" evidence="8">
    <location>
        <begin position="387"/>
        <end position="409"/>
    </location>
</feature>
<dbReference type="Pfam" id="PF09594">
    <property type="entry name" value="GT87"/>
    <property type="match status" value="1"/>
</dbReference>
<dbReference type="GO" id="GO:0016758">
    <property type="term" value="F:hexosyltransferase activity"/>
    <property type="evidence" value="ECO:0007669"/>
    <property type="project" value="InterPro"/>
</dbReference>
<feature type="transmembrane region" description="Helical" evidence="8">
    <location>
        <begin position="348"/>
        <end position="367"/>
    </location>
</feature>
<evidence type="ECO:0000256" key="3">
    <source>
        <dbReference type="ARBA" id="ARBA00022679"/>
    </source>
</evidence>
<reference evidence="9 10" key="1">
    <citation type="submission" date="2023-06" db="EMBL/GenBank/DDBJ databases">
        <authorList>
            <person name="Oyuntsetseg B."/>
            <person name="Kim S.B."/>
        </authorList>
    </citation>
    <scope>NUCLEOTIDE SEQUENCE [LARGE SCALE GENOMIC DNA]</scope>
    <source>
        <strain evidence="9 10">4-36</strain>
    </source>
</reference>
<feature type="transmembrane region" description="Helical" evidence="8">
    <location>
        <begin position="19"/>
        <end position="39"/>
    </location>
</feature>
<dbReference type="RefSeq" id="WP_286002878.1">
    <property type="nucleotide sequence ID" value="NZ_CP127295.1"/>
</dbReference>
<evidence type="ECO:0000313" key="10">
    <source>
        <dbReference type="Proteomes" id="UP001239397"/>
    </source>
</evidence>
<evidence type="ECO:0000313" key="9">
    <source>
        <dbReference type="EMBL" id="WIY06619.1"/>
    </source>
</evidence>
<dbReference type="AlphaFoldDB" id="A0A9Y2K133"/>
<keyword evidence="10" id="KW-1185">Reference proteome</keyword>
<evidence type="ECO:0000256" key="6">
    <source>
        <dbReference type="ARBA" id="ARBA00023136"/>
    </source>
</evidence>
<dbReference type="EMBL" id="CP127295">
    <property type="protein sequence ID" value="WIY06619.1"/>
    <property type="molecule type" value="Genomic_DNA"/>
</dbReference>
<keyword evidence="6 8" id="KW-0472">Membrane</keyword>
<evidence type="ECO:0000256" key="7">
    <source>
        <dbReference type="ARBA" id="ARBA00024033"/>
    </source>
</evidence>
<keyword evidence="4 8" id="KW-0812">Transmembrane</keyword>
<keyword evidence="2" id="KW-1003">Cell membrane</keyword>
<protein>
    <submittedName>
        <fullName evidence="9">Glycosyltransferase 87 family protein</fullName>
    </submittedName>
</protein>
<evidence type="ECO:0000256" key="5">
    <source>
        <dbReference type="ARBA" id="ARBA00022989"/>
    </source>
</evidence>
<dbReference type="InterPro" id="IPR018584">
    <property type="entry name" value="GT87"/>
</dbReference>
<feature type="transmembrane region" description="Helical" evidence="8">
    <location>
        <begin position="137"/>
        <end position="160"/>
    </location>
</feature>
<feature type="transmembrane region" description="Helical" evidence="8">
    <location>
        <begin position="280"/>
        <end position="297"/>
    </location>
</feature>
<keyword evidence="3" id="KW-0808">Transferase</keyword>
<name>A0A9Y2K133_9PSEU</name>
<evidence type="ECO:0000256" key="8">
    <source>
        <dbReference type="SAM" id="Phobius"/>
    </source>
</evidence>
<sequence length="422" mass="44833">MAEAVDPEAPVERKLPAPLWWSVLSGLLLLVAVVGYTVWTGLWTATGVYLEDFVSYVATGRAVRAGQPLFEPGVSHLPMIGGTFKYTPFAAGVFVALSVVPQLLLPMVALLGNLFALLAVVWIALGKQGYAPDHGRVAATAALTALALPLQPVLMNFTVGQVNLILVLLVLADLTGRDRWWSGVGVGVAAGIKLTPGFFIVYLLLARRFRAAAVAAGTFVLTVLAGFVALPHDSSVFWSANVADPSRITGTAAGAMSPENQSVRGMVSRLLGVADPSGPAWIPVAVVVALVALWIAVRAHRQGRELLAVSVVGVAMVLVTPWTWTHYWVWLVPFFVMAACGALRSRTWLPAAALVVAYLLVFGWRVSDRADVPIVGLVVLPESHPPLLQAVAHTLYLALAAVLLALAALRPGWLSPRPLKIT</sequence>
<gene>
    <name evidence="9" type="ORF">QRX60_23235</name>
</gene>
<evidence type="ECO:0000256" key="2">
    <source>
        <dbReference type="ARBA" id="ARBA00022475"/>
    </source>
</evidence>
<feature type="transmembrane region" description="Helical" evidence="8">
    <location>
        <begin position="304"/>
        <end position="321"/>
    </location>
</feature>
<feature type="transmembrane region" description="Helical" evidence="8">
    <location>
        <begin position="212"/>
        <end position="230"/>
    </location>
</feature>
<evidence type="ECO:0000256" key="4">
    <source>
        <dbReference type="ARBA" id="ARBA00022692"/>
    </source>
</evidence>
<keyword evidence="5 8" id="KW-1133">Transmembrane helix</keyword>
<organism evidence="9 10">
    <name type="scientific">Amycolatopsis mongoliensis</name>
    <dbReference type="NCBI Taxonomy" id="715475"/>
    <lineage>
        <taxon>Bacteria</taxon>
        <taxon>Bacillati</taxon>
        <taxon>Actinomycetota</taxon>
        <taxon>Actinomycetes</taxon>
        <taxon>Pseudonocardiales</taxon>
        <taxon>Pseudonocardiaceae</taxon>
        <taxon>Amycolatopsis</taxon>
    </lineage>
</organism>
<comment type="subcellular location">
    <subcellularLocation>
        <location evidence="1">Cell membrane</location>
        <topology evidence="1">Multi-pass membrane protein</topology>
    </subcellularLocation>
</comment>
<dbReference type="Proteomes" id="UP001239397">
    <property type="component" value="Chromosome"/>
</dbReference>
<feature type="transmembrane region" description="Helical" evidence="8">
    <location>
        <begin position="180"/>
        <end position="205"/>
    </location>
</feature>
<feature type="transmembrane region" description="Helical" evidence="8">
    <location>
        <begin position="103"/>
        <end position="125"/>
    </location>
</feature>
<comment type="similarity">
    <text evidence="7">Belongs to the glycosyltransferase 87 family.</text>
</comment>